<dbReference type="InterPro" id="IPR016130">
    <property type="entry name" value="Tyr_Pase_AS"/>
</dbReference>
<dbReference type="PROSITE" id="PS50054">
    <property type="entry name" value="TYR_PHOSPHATASE_DUAL"/>
    <property type="match status" value="1"/>
</dbReference>
<reference evidence="7" key="1">
    <citation type="journal article" date="2020" name="Stud. Mycol.">
        <title>101 Dothideomycetes genomes: a test case for predicting lifestyles and emergence of pathogens.</title>
        <authorList>
            <person name="Haridas S."/>
            <person name="Albert R."/>
            <person name="Binder M."/>
            <person name="Bloem J."/>
            <person name="Labutti K."/>
            <person name="Salamov A."/>
            <person name="Andreopoulos B."/>
            <person name="Baker S."/>
            <person name="Barry K."/>
            <person name="Bills G."/>
            <person name="Bluhm B."/>
            <person name="Cannon C."/>
            <person name="Castanera R."/>
            <person name="Culley D."/>
            <person name="Daum C."/>
            <person name="Ezra D."/>
            <person name="Gonzalez J."/>
            <person name="Henrissat B."/>
            <person name="Kuo A."/>
            <person name="Liang C."/>
            <person name="Lipzen A."/>
            <person name="Lutzoni F."/>
            <person name="Magnuson J."/>
            <person name="Mondo S."/>
            <person name="Nolan M."/>
            <person name="Ohm R."/>
            <person name="Pangilinan J."/>
            <person name="Park H.-J."/>
            <person name="Ramirez L."/>
            <person name="Alfaro M."/>
            <person name="Sun H."/>
            <person name="Tritt A."/>
            <person name="Yoshinaga Y."/>
            <person name="Zwiers L.-H."/>
            <person name="Turgeon B."/>
            <person name="Goodwin S."/>
            <person name="Spatafora J."/>
            <person name="Crous P."/>
            <person name="Grigoriev I."/>
        </authorList>
    </citation>
    <scope>NUCLEOTIDE SEQUENCE</scope>
    <source>
        <strain evidence="7">CBS 133067</strain>
    </source>
</reference>
<feature type="domain" description="Tyrosine-protein phosphatase" evidence="5">
    <location>
        <begin position="33"/>
        <end position="174"/>
    </location>
</feature>
<dbReference type="SUPFAM" id="SSF52799">
    <property type="entry name" value="(Phosphotyrosine protein) phosphatases II"/>
    <property type="match status" value="1"/>
</dbReference>
<dbReference type="Pfam" id="PF00782">
    <property type="entry name" value="DSPc"/>
    <property type="match status" value="1"/>
</dbReference>
<evidence type="ECO:0000256" key="2">
    <source>
        <dbReference type="ARBA" id="ARBA00022801"/>
    </source>
</evidence>
<dbReference type="InterPro" id="IPR020422">
    <property type="entry name" value="TYR_PHOSPHATASE_DUAL_dom"/>
</dbReference>
<evidence type="ECO:0000256" key="4">
    <source>
        <dbReference type="SAM" id="MobiDB-lite"/>
    </source>
</evidence>
<protein>
    <submittedName>
        <fullName evidence="7">Phosphatases II</fullName>
    </submittedName>
</protein>
<proteinExistence type="inferred from homology"/>
<comment type="similarity">
    <text evidence="1">Belongs to the protein-tyrosine phosphatase family. Non-receptor class dual specificity subfamily.</text>
</comment>
<comment type="caution">
    <text evidence="7">The sequence shown here is derived from an EMBL/GenBank/DDBJ whole genome shotgun (WGS) entry which is preliminary data.</text>
</comment>
<keyword evidence="2" id="KW-0378">Hydrolase</keyword>
<keyword evidence="8" id="KW-1185">Reference proteome</keyword>
<dbReference type="AlphaFoldDB" id="A0A9P4ICZ3"/>
<evidence type="ECO:0000313" key="7">
    <source>
        <dbReference type="EMBL" id="KAF2099290.1"/>
    </source>
</evidence>
<dbReference type="InterPro" id="IPR029021">
    <property type="entry name" value="Prot-tyrosine_phosphatase-like"/>
</dbReference>
<evidence type="ECO:0000313" key="8">
    <source>
        <dbReference type="Proteomes" id="UP000799772"/>
    </source>
</evidence>
<keyword evidence="3" id="KW-0904">Protein phosphatase</keyword>
<dbReference type="CDD" id="cd14498">
    <property type="entry name" value="DSP"/>
    <property type="match status" value="1"/>
</dbReference>
<feature type="domain" description="Tyrosine specific protein phosphatases" evidence="6">
    <location>
        <begin position="98"/>
        <end position="152"/>
    </location>
</feature>
<dbReference type="PROSITE" id="PS50056">
    <property type="entry name" value="TYR_PHOSPHATASE_2"/>
    <property type="match status" value="1"/>
</dbReference>
<dbReference type="Gene3D" id="3.90.190.10">
    <property type="entry name" value="Protein tyrosine phosphatase superfamily"/>
    <property type="match status" value="1"/>
</dbReference>
<sequence>MEASEHFNQPDGARRPVMSKADNTQALPATNLDMSRISNEMYISGYVFASNLTLLHIYGITHIINLTLEHPNYHPSYFMYLRVPAKDDSSERLSPRFRQIAGFVRAAKASNGRILFHCSFGVSRSATAVLATLMLNEGMRLEQAWTLLKKAKRDVEPNTTFFNELRWLEKDVFGGCCMAKLTFLDEPRDSPTDDWREALARILAVSAQGGCERRIYDDADDYETLWNAFRAVVTSEEDMRRLLVEIVGRQSETDVSDITDGGHAAASSYPVSCAKVEENS</sequence>
<organism evidence="7 8">
    <name type="scientific">Rhizodiscina lignyota</name>
    <dbReference type="NCBI Taxonomy" id="1504668"/>
    <lineage>
        <taxon>Eukaryota</taxon>
        <taxon>Fungi</taxon>
        <taxon>Dikarya</taxon>
        <taxon>Ascomycota</taxon>
        <taxon>Pezizomycotina</taxon>
        <taxon>Dothideomycetes</taxon>
        <taxon>Pleosporomycetidae</taxon>
        <taxon>Aulographales</taxon>
        <taxon>Rhizodiscinaceae</taxon>
        <taxon>Rhizodiscina</taxon>
    </lineage>
</organism>
<dbReference type="InterPro" id="IPR000340">
    <property type="entry name" value="Dual-sp_phosphatase_cat-dom"/>
</dbReference>
<evidence type="ECO:0000259" key="5">
    <source>
        <dbReference type="PROSITE" id="PS50054"/>
    </source>
</evidence>
<dbReference type="PANTHER" id="PTHR45961">
    <property type="entry name" value="IP21249P"/>
    <property type="match status" value="1"/>
</dbReference>
<dbReference type="InterPro" id="IPR052103">
    <property type="entry name" value="Dual_spec_Phospatases"/>
</dbReference>
<gene>
    <name evidence="7" type="ORF">NA57DRAFT_55263</name>
</gene>
<evidence type="ECO:0000259" key="6">
    <source>
        <dbReference type="PROSITE" id="PS50056"/>
    </source>
</evidence>
<name>A0A9P4ICZ3_9PEZI</name>
<dbReference type="GO" id="GO:0004721">
    <property type="term" value="F:phosphoprotein phosphatase activity"/>
    <property type="evidence" value="ECO:0007669"/>
    <property type="project" value="UniProtKB-KW"/>
</dbReference>
<dbReference type="SMART" id="SM00195">
    <property type="entry name" value="DSPc"/>
    <property type="match status" value="1"/>
</dbReference>
<dbReference type="OrthoDB" id="10252009at2759"/>
<evidence type="ECO:0000256" key="3">
    <source>
        <dbReference type="ARBA" id="ARBA00022912"/>
    </source>
</evidence>
<dbReference type="PROSITE" id="PS00383">
    <property type="entry name" value="TYR_PHOSPHATASE_1"/>
    <property type="match status" value="1"/>
</dbReference>
<feature type="region of interest" description="Disordered" evidence="4">
    <location>
        <begin position="1"/>
        <end position="24"/>
    </location>
</feature>
<evidence type="ECO:0000256" key="1">
    <source>
        <dbReference type="ARBA" id="ARBA00008601"/>
    </source>
</evidence>
<dbReference type="EMBL" id="ML978125">
    <property type="protein sequence ID" value="KAF2099290.1"/>
    <property type="molecule type" value="Genomic_DNA"/>
</dbReference>
<dbReference type="PANTHER" id="PTHR45961:SF6">
    <property type="entry name" value="IP21249P"/>
    <property type="match status" value="1"/>
</dbReference>
<dbReference type="InterPro" id="IPR000387">
    <property type="entry name" value="Tyr_Pase_dom"/>
</dbReference>
<accession>A0A9P4ICZ3</accession>
<dbReference type="Proteomes" id="UP000799772">
    <property type="component" value="Unassembled WGS sequence"/>
</dbReference>